<evidence type="ECO:0000313" key="2">
    <source>
        <dbReference type="Proteomes" id="UP000800036"/>
    </source>
</evidence>
<accession>A0A6A5UME3</accession>
<proteinExistence type="predicted"/>
<keyword evidence="2" id="KW-1185">Reference proteome</keyword>
<name>A0A6A5UME3_9PLEO</name>
<sequence length="181" mass="20006">MHKVILSIDHGPSNTAWTAGIYIQPIKRLNTVSNVQTIGYVDTDYRERANETVRKDIATYAGWNNSGIAISGIFLGHTAPNDVHDVRGYLKNVSATVRHSEGFLDPTIVVHNPGRVPDTNMTSYHADVTVVFEGEFRDMPDRKKLKAGLSDLKGRREDFAAVVHPYRAQSAEIGLEESSTA</sequence>
<gene>
    <name evidence="1" type="ORF">BU23DRAFT_560584</name>
</gene>
<evidence type="ECO:0000313" key="1">
    <source>
        <dbReference type="EMBL" id="KAF1966015.1"/>
    </source>
</evidence>
<dbReference type="InterPro" id="IPR021986">
    <property type="entry name" value="Spherulin4"/>
</dbReference>
<dbReference type="OrthoDB" id="5342184at2759"/>
<reference evidence="1" key="1">
    <citation type="journal article" date="2020" name="Stud. Mycol.">
        <title>101 Dothideomycetes genomes: a test case for predicting lifestyles and emergence of pathogens.</title>
        <authorList>
            <person name="Haridas S."/>
            <person name="Albert R."/>
            <person name="Binder M."/>
            <person name="Bloem J."/>
            <person name="Labutti K."/>
            <person name="Salamov A."/>
            <person name="Andreopoulos B."/>
            <person name="Baker S."/>
            <person name="Barry K."/>
            <person name="Bills G."/>
            <person name="Bluhm B."/>
            <person name="Cannon C."/>
            <person name="Castanera R."/>
            <person name="Culley D."/>
            <person name="Daum C."/>
            <person name="Ezra D."/>
            <person name="Gonzalez J."/>
            <person name="Henrissat B."/>
            <person name="Kuo A."/>
            <person name="Liang C."/>
            <person name="Lipzen A."/>
            <person name="Lutzoni F."/>
            <person name="Magnuson J."/>
            <person name="Mondo S."/>
            <person name="Nolan M."/>
            <person name="Ohm R."/>
            <person name="Pangilinan J."/>
            <person name="Park H.-J."/>
            <person name="Ramirez L."/>
            <person name="Alfaro M."/>
            <person name="Sun H."/>
            <person name="Tritt A."/>
            <person name="Yoshinaga Y."/>
            <person name="Zwiers L.-H."/>
            <person name="Turgeon B."/>
            <person name="Goodwin S."/>
            <person name="Spatafora J."/>
            <person name="Crous P."/>
            <person name="Grigoriev I."/>
        </authorList>
    </citation>
    <scope>NUCLEOTIDE SEQUENCE</scope>
    <source>
        <strain evidence="1">CBS 107.79</strain>
    </source>
</reference>
<organism evidence="1 2">
    <name type="scientific">Bimuria novae-zelandiae CBS 107.79</name>
    <dbReference type="NCBI Taxonomy" id="1447943"/>
    <lineage>
        <taxon>Eukaryota</taxon>
        <taxon>Fungi</taxon>
        <taxon>Dikarya</taxon>
        <taxon>Ascomycota</taxon>
        <taxon>Pezizomycotina</taxon>
        <taxon>Dothideomycetes</taxon>
        <taxon>Pleosporomycetidae</taxon>
        <taxon>Pleosporales</taxon>
        <taxon>Massarineae</taxon>
        <taxon>Didymosphaeriaceae</taxon>
        <taxon>Bimuria</taxon>
    </lineage>
</organism>
<dbReference type="EMBL" id="ML976752">
    <property type="protein sequence ID" value="KAF1966015.1"/>
    <property type="molecule type" value="Genomic_DNA"/>
</dbReference>
<dbReference type="PANTHER" id="PTHR35040">
    <property type="match status" value="1"/>
</dbReference>
<dbReference type="Proteomes" id="UP000800036">
    <property type="component" value="Unassembled WGS sequence"/>
</dbReference>
<dbReference type="AlphaFoldDB" id="A0A6A5UME3"/>
<protein>
    <submittedName>
        <fullName evidence="1">Uncharacterized protein</fullName>
    </submittedName>
</protein>
<dbReference type="PANTHER" id="PTHR35040:SF7">
    <property type="entry name" value="FIBRONECTIN TYPE-III DOMAIN-CONTAINING PROTEIN-RELATED"/>
    <property type="match status" value="1"/>
</dbReference>
<dbReference type="Pfam" id="PF12138">
    <property type="entry name" value="Spherulin4"/>
    <property type="match status" value="1"/>
</dbReference>